<dbReference type="EMBL" id="KV891873">
    <property type="protein sequence ID" value="OON22156.1"/>
    <property type="molecule type" value="Genomic_DNA"/>
</dbReference>
<protein>
    <submittedName>
        <fullName evidence="4">Saposin-like type B, region 1</fullName>
    </submittedName>
</protein>
<evidence type="ECO:0000256" key="1">
    <source>
        <dbReference type="ARBA" id="ARBA00023157"/>
    </source>
</evidence>
<dbReference type="SUPFAM" id="SSF47862">
    <property type="entry name" value="Saposin"/>
    <property type="match status" value="2"/>
</dbReference>
<dbReference type="SMART" id="SM00741">
    <property type="entry name" value="SapB"/>
    <property type="match status" value="2"/>
</dbReference>
<dbReference type="InterPro" id="IPR051428">
    <property type="entry name" value="Sphingo_Act-Surfact_Prot"/>
</dbReference>
<proteinExistence type="predicted"/>
<dbReference type="InterPro" id="IPR008139">
    <property type="entry name" value="SaposinB_dom"/>
</dbReference>
<feature type="signal peptide" evidence="2">
    <location>
        <begin position="1"/>
        <end position="30"/>
    </location>
</feature>
<dbReference type="PANTHER" id="PTHR11480">
    <property type="entry name" value="SAPOSIN-RELATED"/>
    <property type="match status" value="1"/>
</dbReference>
<dbReference type="Gene3D" id="1.10.225.10">
    <property type="entry name" value="Saposin-like"/>
    <property type="match status" value="2"/>
</dbReference>
<keyword evidence="2" id="KW-0732">Signal</keyword>
<sequence>MSSQLNGMRRAVILLVVCTGFFCLATDNEAETMNNGLVVQGHQDSGAVQCLTCKFVAHVALNWIQKPSTRDTLSQKIQRSCEDSHSKLCSLIANQSLAYVFNTINNITSEQFCVLYEFCQNVAKPDFCSICCATLAEMRRILLATDVQQELFKEMIGACKRYSAVYAVCKVVMKTVYNDVINQVKEFHPEGFCKQAAICPATF</sequence>
<gene>
    <name evidence="4" type="ORF">X801_01946</name>
</gene>
<accession>A0A1S8X662</accession>
<dbReference type="AlphaFoldDB" id="A0A1S8X662"/>
<keyword evidence="5" id="KW-1185">Reference proteome</keyword>
<evidence type="ECO:0000313" key="5">
    <source>
        <dbReference type="Proteomes" id="UP000243686"/>
    </source>
</evidence>
<dbReference type="PROSITE" id="PS50015">
    <property type="entry name" value="SAP_B"/>
    <property type="match status" value="1"/>
</dbReference>
<evidence type="ECO:0000313" key="4">
    <source>
        <dbReference type="EMBL" id="OON22156.1"/>
    </source>
</evidence>
<keyword evidence="1" id="KW-1015">Disulfide bond</keyword>
<evidence type="ECO:0000259" key="3">
    <source>
        <dbReference type="PROSITE" id="PS50015"/>
    </source>
</evidence>
<dbReference type="Proteomes" id="UP000243686">
    <property type="component" value="Unassembled WGS sequence"/>
</dbReference>
<organism evidence="4 5">
    <name type="scientific">Opisthorchis viverrini</name>
    <name type="common">Southeast Asian liver fluke</name>
    <dbReference type="NCBI Taxonomy" id="6198"/>
    <lineage>
        <taxon>Eukaryota</taxon>
        <taxon>Metazoa</taxon>
        <taxon>Spiralia</taxon>
        <taxon>Lophotrochozoa</taxon>
        <taxon>Platyhelminthes</taxon>
        <taxon>Trematoda</taxon>
        <taxon>Digenea</taxon>
        <taxon>Opisthorchiida</taxon>
        <taxon>Opisthorchiata</taxon>
        <taxon>Opisthorchiidae</taxon>
        <taxon>Opisthorchis</taxon>
    </lineage>
</organism>
<feature type="chain" id="PRO_5012051888" evidence="2">
    <location>
        <begin position="31"/>
        <end position="203"/>
    </location>
</feature>
<dbReference type="InterPro" id="IPR011001">
    <property type="entry name" value="Saposin-like"/>
</dbReference>
<name>A0A1S8X662_OPIVI</name>
<evidence type="ECO:0000256" key="2">
    <source>
        <dbReference type="SAM" id="SignalP"/>
    </source>
</evidence>
<reference evidence="4 5" key="1">
    <citation type="submission" date="2015-03" db="EMBL/GenBank/DDBJ databases">
        <title>Draft genome of the nematode, Opisthorchis viverrini.</title>
        <authorList>
            <person name="Mitreva M."/>
        </authorList>
    </citation>
    <scope>NUCLEOTIDE SEQUENCE [LARGE SCALE GENOMIC DNA]</scope>
    <source>
        <strain evidence="4">Khon Kaen</strain>
    </source>
</reference>
<feature type="domain" description="Saposin B-type" evidence="3">
    <location>
        <begin position="124"/>
        <end position="203"/>
    </location>
</feature>